<proteinExistence type="predicted"/>
<dbReference type="Proteomes" id="UP001497457">
    <property type="component" value="Chromosome 11b"/>
</dbReference>
<evidence type="ECO:0000313" key="3">
    <source>
        <dbReference type="Proteomes" id="UP001497457"/>
    </source>
</evidence>
<evidence type="ECO:0000256" key="1">
    <source>
        <dbReference type="SAM" id="MobiDB-lite"/>
    </source>
</evidence>
<dbReference type="AlphaFoldDB" id="A0ABC8W097"/>
<protein>
    <submittedName>
        <fullName evidence="2">Uncharacterized protein</fullName>
    </submittedName>
</protein>
<dbReference type="PANTHER" id="PTHR34397">
    <property type="entry name" value="OS05G0237600 PROTEIN"/>
    <property type="match status" value="1"/>
</dbReference>
<keyword evidence="3" id="KW-1185">Reference proteome</keyword>
<accession>A0ABC8W097</accession>
<dbReference type="EMBL" id="OZ075121">
    <property type="protein sequence ID" value="CAL4900528.1"/>
    <property type="molecule type" value="Genomic_DNA"/>
</dbReference>
<gene>
    <name evidence="2" type="ORF">URODEC1_LOCUS8749</name>
</gene>
<evidence type="ECO:0000313" key="2">
    <source>
        <dbReference type="EMBL" id="CAL4900528.1"/>
    </source>
</evidence>
<feature type="compositionally biased region" description="Low complexity" evidence="1">
    <location>
        <begin position="22"/>
        <end position="34"/>
    </location>
</feature>
<organism evidence="2 3">
    <name type="scientific">Urochloa decumbens</name>
    <dbReference type="NCBI Taxonomy" id="240449"/>
    <lineage>
        <taxon>Eukaryota</taxon>
        <taxon>Viridiplantae</taxon>
        <taxon>Streptophyta</taxon>
        <taxon>Embryophyta</taxon>
        <taxon>Tracheophyta</taxon>
        <taxon>Spermatophyta</taxon>
        <taxon>Magnoliopsida</taxon>
        <taxon>Liliopsida</taxon>
        <taxon>Poales</taxon>
        <taxon>Poaceae</taxon>
        <taxon>PACMAD clade</taxon>
        <taxon>Panicoideae</taxon>
        <taxon>Panicodae</taxon>
        <taxon>Paniceae</taxon>
        <taxon>Melinidinae</taxon>
        <taxon>Urochloa</taxon>
    </lineage>
</organism>
<reference evidence="3" key="1">
    <citation type="submission" date="2024-06" db="EMBL/GenBank/DDBJ databases">
        <authorList>
            <person name="Ryan C."/>
        </authorList>
    </citation>
    <scope>NUCLEOTIDE SEQUENCE [LARGE SCALE GENOMIC DNA]</scope>
</reference>
<sequence length="283" mass="30074">MGQASSALSSRLPKRRKLADSAVPTAAAAGQAAASTDPPPRNSPEKWLSTVAAWKAELRAFGSGHAPANYLKLKFDDVCGGDNFTALRAGLAALGATAPSCVYARKLPAAQADLRHGRLSVGGKHLGRHITEYLTDGELDAIIDDDRTGGLGVAVLGRDGRRYGFKCVYAEDTGFYRLAGAAEYERFMADSGVVHDVVEDGKELFMELWAFRSPALREGGAAAAAAAGDHPDGALGMVILFFDLDADGLGDELFDDDSITIKQLIRHYPKESYPKESEEAATN</sequence>
<name>A0ABC8W097_9POAL</name>
<dbReference type="PANTHER" id="PTHR34397:SF12">
    <property type="entry name" value="OS07G0424000 PROTEIN"/>
    <property type="match status" value="1"/>
</dbReference>
<reference evidence="2 3" key="2">
    <citation type="submission" date="2024-10" db="EMBL/GenBank/DDBJ databases">
        <authorList>
            <person name="Ryan C."/>
        </authorList>
    </citation>
    <scope>NUCLEOTIDE SEQUENCE [LARGE SCALE GENOMIC DNA]</scope>
</reference>
<feature type="region of interest" description="Disordered" evidence="1">
    <location>
        <begin position="1"/>
        <end position="45"/>
    </location>
</feature>